<gene>
    <name evidence="2" type="ORF">CDAR_514141</name>
</gene>
<evidence type="ECO:0000256" key="1">
    <source>
        <dbReference type="SAM" id="Phobius"/>
    </source>
</evidence>
<sequence>MRERGAIFHAYERSAPQPTYLSKYLCSNRMAAVCLTSGCFFFGYRFIKSFFRMYAAVDRSQLEKMGHLDRKYACDMEKTEKGHFSKTEIAGYFLQSSH</sequence>
<keyword evidence="1" id="KW-0472">Membrane</keyword>
<proteinExistence type="predicted"/>
<feature type="transmembrane region" description="Helical" evidence="1">
    <location>
        <begin position="30"/>
        <end position="47"/>
    </location>
</feature>
<keyword evidence="3" id="KW-1185">Reference proteome</keyword>
<accession>A0AAV4UNL7</accession>
<name>A0AAV4UNL7_9ARAC</name>
<keyword evidence="1" id="KW-0812">Transmembrane</keyword>
<protein>
    <submittedName>
        <fullName evidence="2">Uncharacterized protein</fullName>
    </submittedName>
</protein>
<evidence type="ECO:0000313" key="3">
    <source>
        <dbReference type="Proteomes" id="UP001054837"/>
    </source>
</evidence>
<reference evidence="2 3" key="1">
    <citation type="submission" date="2021-06" db="EMBL/GenBank/DDBJ databases">
        <title>Caerostris darwini draft genome.</title>
        <authorList>
            <person name="Kono N."/>
            <person name="Arakawa K."/>
        </authorList>
    </citation>
    <scope>NUCLEOTIDE SEQUENCE [LARGE SCALE GENOMIC DNA]</scope>
</reference>
<dbReference type="Proteomes" id="UP001054837">
    <property type="component" value="Unassembled WGS sequence"/>
</dbReference>
<dbReference type="AlphaFoldDB" id="A0AAV4UNL7"/>
<evidence type="ECO:0000313" key="2">
    <source>
        <dbReference type="EMBL" id="GIY59315.1"/>
    </source>
</evidence>
<comment type="caution">
    <text evidence="2">The sequence shown here is derived from an EMBL/GenBank/DDBJ whole genome shotgun (WGS) entry which is preliminary data.</text>
</comment>
<keyword evidence="1" id="KW-1133">Transmembrane helix</keyword>
<organism evidence="2 3">
    <name type="scientific">Caerostris darwini</name>
    <dbReference type="NCBI Taxonomy" id="1538125"/>
    <lineage>
        <taxon>Eukaryota</taxon>
        <taxon>Metazoa</taxon>
        <taxon>Ecdysozoa</taxon>
        <taxon>Arthropoda</taxon>
        <taxon>Chelicerata</taxon>
        <taxon>Arachnida</taxon>
        <taxon>Araneae</taxon>
        <taxon>Araneomorphae</taxon>
        <taxon>Entelegynae</taxon>
        <taxon>Araneoidea</taxon>
        <taxon>Araneidae</taxon>
        <taxon>Caerostris</taxon>
    </lineage>
</organism>
<dbReference type="EMBL" id="BPLQ01011645">
    <property type="protein sequence ID" value="GIY59315.1"/>
    <property type="molecule type" value="Genomic_DNA"/>
</dbReference>